<reference evidence="24 25" key="2">
    <citation type="submission" date="2018-04" db="EMBL/GenBank/DDBJ databases">
        <title>OglaRS2 (Oryza glaberrima Reference Sequence Version 2).</title>
        <authorList>
            <person name="Zhang J."/>
            <person name="Kudrna D."/>
            <person name="Lee S."/>
            <person name="Talag J."/>
            <person name="Rajasekar S."/>
            <person name="Wing R.A."/>
        </authorList>
    </citation>
    <scope>NUCLEOTIDE SEQUENCE [LARGE SCALE GENOMIC DNA]</scope>
    <source>
        <strain evidence="24 25">cv. IRGC 96717</strain>
    </source>
</reference>
<evidence type="ECO:0000256" key="13">
    <source>
        <dbReference type="ARBA" id="ARBA00022989"/>
    </source>
</evidence>
<evidence type="ECO:0000256" key="8">
    <source>
        <dbReference type="ARBA" id="ARBA00022729"/>
    </source>
</evidence>
<dbReference type="Gramene" id="ORGLA04G0051800.1">
    <property type="protein sequence ID" value="ORGLA04G0051800.1"/>
    <property type="gene ID" value="ORGLA04G0051800"/>
</dbReference>
<dbReference type="GO" id="GO:0030246">
    <property type="term" value="F:carbohydrate binding"/>
    <property type="evidence" value="ECO:0007669"/>
    <property type="project" value="UniProtKB-KW"/>
</dbReference>
<name>I1PJZ9_ORYGL</name>
<dbReference type="GO" id="GO:0016020">
    <property type="term" value="C:membrane"/>
    <property type="evidence" value="ECO:0007669"/>
    <property type="project" value="UniProtKB-SubCell"/>
</dbReference>
<dbReference type="InterPro" id="IPR017441">
    <property type="entry name" value="Protein_kinase_ATP_BS"/>
</dbReference>
<dbReference type="EC" id="2.7.11.1" evidence="2"/>
<evidence type="ECO:0000256" key="14">
    <source>
        <dbReference type="ARBA" id="ARBA00023136"/>
    </source>
</evidence>
<dbReference type="FunFam" id="2.90.10.10:FF:000039">
    <property type="entry name" value="G-type lectin S-receptor-like serine/threonine-protein kinase SD2-5"/>
    <property type="match status" value="1"/>
</dbReference>
<dbReference type="PANTHER" id="PTHR47976:SF30">
    <property type="entry name" value="RECEPTOR-LIKE SERINE_THREONINE-PROTEIN KINASE"/>
    <property type="match status" value="1"/>
</dbReference>
<comment type="catalytic activity">
    <reaction evidence="18">
        <text>L-threonyl-[protein] + ATP = O-phospho-L-threonyl-[protein] + ADP + H(+)</text>
        <dbReference type="Rhea" id="RHEA:46608"/>
        <dbReference type="Rhea" id="RHEA-COMP:11060"/>
        <dbReference type="Rhea" id="RHEA-COMP:11605"/>
        <dbReference type="ChEBI" id="CHEBI:15378"/>
        <dbReference type="ChEBI" id="CHEBI:30013"/>
        <dbReference type="ChEBI" id="CHEBI:30616"/>
        <dbReference type="ChEBI" id="CHEBI:61977"/>
        <dbReference type="ChEBI" id="CHEBI:456216"/>
        <dbReference type="EC" id="2.7.11.1"/>
    </reaction>
</comment>
<dbReference type="InterPro" id="IPR001480">
    <property type="entry name" value="Bulb-type_lectin_dom"/>
</dbReference>
<dbReference type="SMART" id="SM00108">
    <property type="entry name" value="B_lectin"/>
    <property type="match status" value="1"/>
</dbReference>
<feature type="domain" description="Bulb-type lectin" evidence="23">
    <location>
        <begin position="123"/>
        <end position="251"/>
    </location>
</feature>
<keyword evidence="16" id="KW-0675">Receptor</keyword>
<keyword evidence="8" id="KW-0732">Signal</keyword>
<evidence type="ECO:0000256" key="1">
    <source>
        <dbReference type="ARBA" id="ARBA00004479"/>
    </source>
</evidence>
<evidence type="ECO:0000256" key="15">
    <source>
        <dbReference type="ARBA" id="ARBA00023157"/>
    </source>
</evidence>
<dbReference type="FunFam" id="2.90.10.30:FF:000003">
    <property type="entry name" value="Os04g0303100 protein"/>
    <property type="match status" value="1"/>
</dbReference>
<keyword evidence="12 20" id="KW-0067">ATP-binding</keyword>
<evidence type="ECO:0000259" key="23">
    <source>
        <dbReference type="PROSITE" id="PS50927"/>
    </source>
</evidence>
<dbReference type="InterPro" id="IPR000719">
    <property type="entry name" value="Prot_kinase_dom"/>
</dbReference>
<evidence type="ECO:0000256" key="7">
    <source>
        <dbReference type="ARBA" id="ARBA00022692"/>
    </source>
</evidence>
<dbReference type="InterPro" id="IPR011009">
    <property type="entry name" value="Kinase-like_dom_sf"/>
</dbReference>
<dbReference type="SMART" id="SM00220">
    <property type="entry name" value="S_TKc"/>
    <property type="match status" value="1"/>
</dbReference>
<keyword evidence="15" id="KW-1015">Disulfide bond</keyword>
<dbReference type="SUPFAM" id="SSF51110">
    <property type="entry name" value="alpha-D-mannose-specific plant lectins"/>
    <property type="match status" value="1"/>
</dbReference>
<evidence type="ECO:0000256" key="6">
    <source>
        <dbReference type="ARBA" id="ARBA00022679"/>
    </source>
</evidence>
<evidence type="ECO:0000256" key="11">
    <source>
        <dbReference type="ARBA" id="ARBA00022777"/>
    </source>
</evidence>
<dbReference type="PROSITE" id="PS00108">
    <property type="entry name" value="PROTEIN_KINASE_ST"/>
    <property type="match status" value="1"/>
</dbReference>
<dbReference type="Gene3D" id="2.90.10.30">
    <property type="match status" value="1"/>
</dbReference>
<dbReference type="GO" id="GO:0051707">
    <property type="term" value="P:response to other organism"/>
    <property type="evidence" value="ECO:0007669"/>
    <property type="project" value="UniProtKB-ARBA"/>
</dbReference>
<keyword evidence="6" id="KW-0808">Transferase</keyword>
<keyword evidence="7 21" id="KW-0812">Transmembrane</keyword>
<evidence type="ECO:0000256" key="19">
    <source>
        <dbReference type="ARBA" id="ARBA00048679"/>
    </source>
</evidence>
<dbReference type="InterPro" id="IPR008271">
    <property type="entry name" value="Ser/Thr_kinase_AS"/>
</dbReference>
<dbReference type="Proteomes" id="UP000007306">
    <property type="component" value="Chromosome 4"/>
</dbReference>
<dbReference type="Pfam" id="PF01453">
    <property type="entry name" value="B_lectin"/>
    <property type="match status" value="1"/>
</dbReference>
<keyword evidence="9" id="KW-0430">Lectin</keyword>
<dbReference type="FunFam" id="1.10.510.10:FF:000248">
    <property type="entry name" value="S-receptor-like kinase 5"/>
    <property type="match status" value="1"/>
</dbReference>
<sequence length="709" mass="79874">MEERNANAVACLIMKLHITIPVSTLKMLELLKLMISACAFPHDTAEGNLFTRIHGNQSYMGMPVKPIVVTLGLEVVKPIDLQKKLKAPSAPFVSGQPYDYPMANLSTRWVNNAAMLKHNSYTDGSAVRAIVLRSQKQLPGISFAAGFFCAPPCQAFLFAVFIVYTNSGAGITLSVNGMAQVIWSANRASLAGENATIELTGDGNLVLHEANGRLVWSSNTSVQLVAGMEITEHGNLVLFDQRNATVWQSFDHPTDVLVHGQSLLQGMKLRANTSTTNWTESKLYMTVLPDGLYGYVGSKPPQLYYTYLVDTNKSRKDPTRVTFTNGSLNIFLQSTQAGKPEAIIALPEAKSIQYIRLEYDGHLRLYEWSDEKWTMVSDVIKKYPDDCAFPTPNYCKCEKQRGLQASLLEELLLQGCNVQKLGEGGFGSVFEGKISEERVAVKHLESARQGNKEFLAEVETIGSIEHINLVRLIGFCVEKSNRILVYEYMPRGSLDKWIYYRHNNTPLDWNTRCRIILDIAKGLCYLHEECRRKIAHLDIKPQNILLDENFNAKLADFGLSKLMDRDQSKVMTVMRGTPGYLAPEWLTSQITEKVDVYSFGVVLMEIISGRKNIDFSQPEESVQLIKLLCEKAQNNQLIDMVDKHSNDMISRQEEVIQMMKLPMWCLQNDSCQRPSMSMVVKSCLLKAIHRYILLHLLHQYYLVQDEMGG</sequence>
<evidence type="ECO:0000256" key="12">
    <source>
        <dbReference type="ARBA" id="ARBA00022840"/>
    </source>
</evidence>
<reference evidence="24" key="1">
    <citation type="submission" date="2015-06" db="UniProtKB">
        <authorList>
            <consortium name="EnsemblPlants"/>
        </authorList>
    </citation>
    <scope>IDENTIFICATION</scope>
</reference>
<dbReference type="eggNOG" id="ENOG502QUNW">
    <property type="taxonomic scope" value="Eukaryota"/>
</dbReference>
<dbReference type="CDD" id="cd00028">
    <property type="entry name" value="B_lectin"/>
    <property type="match status" value="1"/>
</dbReference>
<dbReference type="Gene3D" id="1.10.510.10">
    <property type="entry name" value="Transferase(Phosphotransferase) domain 1"/>
    <property type="match status" value="1"/>
</dbReference>
<dbReference type="Gene3D" id="3.30.200.20">
    <property type="entry name" value="Phosphorylase Kinase, domain 1"/>
    <property type="match status" value="1"/>
</dbReference>
<dbReference type="HOGENOM" id="CLU_000288_116_2_1"/>
<evidence type="ECO:0000259" key="22">
    <source>
        <dbReference type="PROSITE" id="PS50011"/>
    </source>
</evidence>
<keyword evidence="5" id="KW-0597">Phosphoprotein</keyword>
<evidence type="ECO:0000256" key="10">
    <source>
        <dbReference type="ARBA" id="ARBA00022741"/>
    </source>
</evidence>
<keyword evidence="3" id="KW-0723">Serine/threonine-protein kinase</keyword>
<dbReference type="AlphaFoldDB" id="I1PJZ9"/>
<evidence type="ECO:0000256" key="3">
    <source>
        <dbReference type="ARBA" id="ARBA00022527"/>
    </source>
</evidence>
<keyword evidence="11" id="KW-0418">Kinase</keyword>
<evidence type="ECO:0000313" key="24">
    <source>
        <dbReference type="EnsemblPlants" id="ORGLA04G0051800.1"/>
    </source>
</evidence>
<protein>
    <recommendedName>
        <fullName evidence="2">non-specific serine/threonine protein kinase</fullName>
        <ecNumber evidence="2">2.7.11.1</ecNumber>
    </recommendedName>
</protein>
<dbReference type="OMA" id="HLLHQYY"/>
<evidence type="ECO:0000256" key="18">
    <source>
        <dbReference type="ARBA" id="ARBA00047899"/>
    </source>
</evidence>
<evidence type="ECO:0000256" key="17">
    <source>
        <dbReference type="ARBA" id="ARBA00023180"/>
    </source>
</evidence>
<evidence type="ECO:0000256" key="20">
    <source>
        <dbReference type="PROSITE-ProRule" id="PRU10141"/>
    </source>
</evidence>
<dbReference type="EnsemblPlants" id="ORGLA04G0051800.1">
    <property type="protein sequence ID" value="ORGLA04G0051800.1"/>
    <property type="gene ID" value="ORGLA04G0051800"/>
</dbReference>
<dbReference type="PROSITE" id="PS50011">
    <property type="entry name" value="PROTEIN_KINASE_DOM"/>
    <property type="match status" value="1"/>
</dbReference>
<feature type="transmembrane region" description="Helical" evidence="21">
    <location>
        <begin position="143"/>
        <end position="164"/>
    </location>
</feature>
<evidence type="ECO:0000256" key="5">
    <source>
        <dbReference type="ARBA" id="ARBA00022553"/>
    </source>
</evidence>
<evidence type="ECO:0000313" key="25">
    <source>
        <dbReference type="Proteomes" id="UP000007306"/>
    </source>
</evidence>
<feature type="domain" description="Protein kinase" evidence="22">
    <location>
        <begin position="415"/>
        <end position="692"/>
    </location>
</feature>
<proteinExistence type="predicted"/>
<evidence type="ECO:0000256" key="4">
    <source>
        <dbReference type="ARBA" id="ARBA00022536"/>
    </source>
</evidence>
<keyword evidence="4" id="KW-0245">EGF-like domain</keyword>
<feature type="binding site" evidence="20">
    <location>
        <position position="442"/>
    </location>
    <ligand>
        <name>ATP</name>
        <dbReference type="ChEBI" id="CHEBI:30616"/>
    </ligand>
</feature>
<keyword evidence="14 21" id="KW-0472">Membrane</keyword>
<comment type="catalytic activity">
    <reaction evidence="19">
        <text>L-seryl-[protein] + ATP = O-phospho-L-seryl-[protein] + ADP + H(+)</text>
        <dbReference type="Rhea" id="RHEA:17989"/>
        <dbReference type="Rhea" id="RHEA-COMP:9863"/>
        <dbReference type="Rhea" id="RHEA-COMP:11604"/>
        <dbReference type="ChEBI" id="CHEBI:15378"/>
        <dbReference type="ChEBI" id="CHEBI:29999"/>
        <dbReference type="ChEBI" id="CHEBI:30616"/>
        <dbReference type="ChEBI" id="CHEBI:83421"/>
        <dbReference type="ChEBI" id="CHEBI:456216"/>
        <dbReference type="EC" id="2.7.11.1"/>
    </reaction>
</comment>
<dbReference type="GO" id="GO:0005524">
    <property type="term" value="F:ATP binding"/>
    <property type="evidence" value="ECO:0007669"/>
    <property type="project" value="UniProtKB-UniRule"/>
</dbReference>
<dbReference type="InterPro" id="IPR036426">
    <property type="entry name" value="Bulb-type_lectin_dom_sf"/>
</dbReference>
<organism evidence="24 25">
    <name type="scientific">Oryza glaberrima</name>
    <name type="common">African rice</name>
    <dbReference type="NCBI Taxonomy" id="4538"/>
    <lineage>
        <taxon>Eukaryota</taxon>
        <taxon>Viridiplantae</taxon>
        <taxon>Streptophyta</taxon>
        <taxon>Embryophyta</taxon>
        <taxon>Tracheophyta</taxon>
        <taxon>Spermatophyta</taxon>
        <taxon>Magnoliopsida</taxon>
        <taxon>Liliopsida</taxon>
        <taxon>Poales</taxon>
        <taxon>Poaceae</taxon>
        <taxon>BOP clade</taxon>
        <taxon>Oryzoideae</taxon>
        <taxon>Oryzeae</taxon>
        <taxon>Oryzinae</taxon>
        <taxon>Oryza</taxon>
    </lineage>
</organism>
<dbReference type="PROSITE" id="PS00107">
    <property type="entry name" value="PROTEIN_KINASE_ATP"/>
    <property type="match status" value="1"/>
</dbReference>
<dbReference type="STRING" id="4538.I1PJZ9"/>
<dbReference type="FunFam" id="3.30.200.20:FF:000178">
    <property type="entry name" value="serine/threonine-protein kinase PBS1-like"/>
    <property type="match status" value="1"/>
</dbReference>
<dbReference type="Pfam" id="PF00069">
    <property type="entry name" value="Pkinase"/>
    <property type="match status" value="1"/>
</dbReference>
<dbReference type="InterPro" id="IPR051343">
    <property type="entry name" value="G-type_lectin_kinases/EP1-like"/>
</dbReference>
<keyword evidence="13 21" id="KW-1133">Transmembrane helix</keyword>
<evidence type="ECO:0000256" key="16">
    <source>
        <dbReference type="ARBA" id="ARBA00023170"/>
    </source>
</evidence>
<evidence type="ECO:0000256" key="2">
    <source>
        <dbReference type="ARBA" id="ARBA00012513"/>
    </source>
</evidence>
<accession>I1PJZ9</accession>
<evidence type="ECO:0000256" key="9">
    <source>
        <dbReference type="ARBA" id="ARBA00022734"/>
    </source>
</evidence>
<dbReference type="PROSITE" id="PS50927">
    <property type="entry name" value="BULB_LECTIN"/>
    <property type="match status" value="1"/>
</dbReference>
<dbReference type="CDD" id="cd14066">
    <property type="entry name" value="STKc_IRAK"/>
    <property type="match status" value="1"/>
</dbReference>
<dbReference type="PANTHER" id="PTHR47976">
    <property type="entry name" value="G-TYPE LECTIN S-RECEPTOR-LIKE SERINE/THREONINE-PROTEIN KINASE SD2-5"/>
    <property type="match status" value="1"/>
</dbReference>
<evidence type="ECO:0000256" key="21">
    <source>
        <dbReference type="SAM" id="Phobius"/>
    </source>
</evidence>
<keyword evidence="10 20" id="KW-0547">Nucleotide-binding</keyword>
<dbReference type="SUPFAM" id="SSF56112">
    <property type="entry name" value="Protein kinase-like (PK-like)"/>
    <property type="match status" value="1"/>
</dbReference>
<dbReference type="GO" id="GO:0106310">
    <property type="term" value="F:protein serine kinase activity"/>
    <property type="evidence" value="ECO:0007669"/>
    <property type="project" value="RHEA"/>
</dbReference>
<dbReference type="GO" id="GO:0004674">
    <property type="term" value="F:protein serine/threonine kinase activity"/>
    <property type="evidence" value="ECO:0007669"/>
    <property type="project" value="UniProtKB-KW"/>
</dbReference>
<keyword evidence="25" id="KW-1185">Reference proteome</keyword>
<keyword evidence="17" id="KW-0325">Glycoprotein</keyword>
<comment type="subcellular location">
    <subcellularLocation>
        <location evidence="1">Membrane</location>
        <topology evidence="1">Single-pass type I membrane protein</topology>
    </subcellularLocation>
</comment>